<dbReference type="Pfam" id="PF00535">
    <property type="entry name" value="Glycos_transf_2"/>
    <property type="match status" value="1"/>
</dbReference>
<feature type="domain" description="Glycosyltransferase 2-like" evidence="1">
    <location>
        <begin position="6"/>
        <end position="125"/>
    </location>
</feature>
<dbReference type="InterPro" id="IPR029044">
    <property type="entry name" value="Nucleotide-diphossugar_trans"/>
</dbReference>
<keyword evidence="3" id="KW-1185">Reference proteome</keyword>
<dbReference type="PANTHER" id="PTHR22916">
    <property type="entry name" value="GLYCOSYLTRANSFERASE"/>
    <property type="match status" value="1"/>
</dbReference>
<dbReference type="CDD" id="cd06433">
    <property type="entry name" value="GT_2_WfgS_like"/>
    <property type="match status" value="1"/>
</dbReference>
<gene>
    <name evidence="2" type="ORF">OEA66_15240</name>
</gene>
<evidence type="ECO:0000259" key="1">
    <source>
        <dbReference type="Pfam" id="PF00535"/>
    </source>
</evidence>
<dbReference type="SUPFAM" id="SSF53448">
    <property type="entry name" value="Nucleotide-diphospho-sugar transferases"/>
    <property type="match status" value="1"/>
</dbReference>
<proteinExistence type="predicted"/>
<comment type="caution">
    <text evidence="2">The sequence shown here is derived from an EMBL/GenBank/DDBJ whole genome shotgun (WGS) entry which is preliminary data.</text>
</comment>
<dbReference type="EMBL" id="JAOVZV010000017">
    <property type="protein sequence ID" value="MCX8533710.1"/>
    <property type="molecule type" value="Genomic_DNA"/>
</dbReference>
<reference evidence="2" key="1">
    <citation type="submission" date="2022-10" db="EMBL/GenBank/DDBJ databases">
        <title>Chryseobacterium sp. nov., a novel bacterial species.</title>
        <authorList>
            <person name="Cao Y."/>
        </authorList>
    </citation>
    <scope>NUCLEOTIDE SEQUENCE</scope>
    <source>
        <strain evidence="2">KC 927</strain>
    </source>
</reference>
<dbReference type="PANTHER" id="PTHR22916:SF67">
    <property type="entry name" value="COLANIC ACID BIOSYNTHESIS GLYCOSYL TRANSFERASE WCAE-RELATED"/>
    <property type="match status" value="1"/>
</dbReference>
<dbReference type="Gene3D" id="3.90.550.10">
    <property type="entry name" value="Spore Coat Polysaccharide Biosynthesis Protein SpsA, Chain A"/>
    <property type="match status" value="1"/>
</dbReference>
<evidence type="ECO:0000313" key="2">
    <source>
        <dbReference type="EMBL" id="MCX8533710.1"/>
    </source>
</evidence>
<dbReference type="InterPro" id="IPR001173">
    <property type="entry name" value="Glyco_trans_2-like"/>
</dbReference>
<evidence type="ECO:0000313" key="3">
    <source>
        <dbReference type="Proteomes" id="UP001070176"/>
    </source>
</evidence>
<sequence length="280" mass="32276">MSYKLSIITINYNNAKGLEKTFESVIGQNSKDFEYIVVDGSSTDESRRIIERNENNINAWISEPDSGVYNAMNKGIEMASGDYLLFLNSGDKLANPDVITKILPLLSNTDIIYGNLIYSLNEVPQTLFSPSKNIDLTYFLHSFLPHPSSFIKKTLFQEIGFYNEKFKIISDWEFFLRAIIVNKASYIHIDEVISDFDNSGISSNSENERIIYKEKQAVYEELFPNLQNEIKLIEFASSRRMLQIKNIQNNHSFLWKLLKVFLNILNSFTGKKEAKAFQKL</sequence>
<dbReference type="RefSeq" id="WP_267282198.1">
    <property type="nucleotide sequence ID" value="NZ_JAOVZV010000017.1"/>
</dbReference>
<accession>A0ABT3Y6D2</accession>
<name>A0ABT3Y6D2_9FLAO</name>
<organism evidence="2 3">
    <name type="scientific">Chryseobacterium luquanense</name>
    <dbReference type="NCBI Taxonomy" id="2983766"/>
    <lineage>
        <taxon>Bacteria</taxon>
        <taxon>Pseudomonadati</taxon>
        <taxon>Bacteroidota</taxon>
        <taxon>Flavobacteriia</taxon>
        <taxon>Flavobacteriales</taxon>
        <taxon>Weeksellaceae</taxon>
        <taxon>Chryseobacterium group</taxon>
        <taxon>Chryseobacterium</taxon>
    </lineage>
</organism>
<dbReference type="Proteomes" id="UP001070176">
    <property type="component" value="Unassembled WGS sequence"/>
</dbReference>
<protein>
    <submittedName>
        <fullName evidence="2">Glycosyltransferase</fullName>
    </submittedName>
</protein>